<sequence>MKRRQIKKTANKGAPKWMVTYSDMVTLILVFFVLLFSMSQIDLVKFEAISESFRNRMIFDSYPSAVPMENPTEQSSNKENGEQSNEFDSPTQLPDTTDRDASQDDGESSLDQLLQEVETYLDKNDLNNVITATRTDRGVELVLQDSLLFNTGEAVILESGKPFLNKVSSLLHNIPNPVLVEGHTDSRPISNFRYPSNWELSGARAGSVIRYLLNENQFDKSRFSSVGYADTKPVAPNNSSANWSKNRRVEIVILEENNLPKMQEGETD</sequence>
<dbReference type="Gene3D" id="3.30.1330.60">
    <property type="entry name" value="OmpA-like domain"/>
    <property type="match status" value="1"/>
</dbReference>
<dbReference type="CDD" id="cd07185">
    <property type="entry name" value="OmpA_C-like"/>
    <property type="match status" value="1"/>
</dbReference>
<dbReference type="EMBL" id="FQXD01000011">
    <property type="protein sequence ID" value="SHH68412.1"/>
    <property type="molecule type" value="Genomic_DNA"/>
</dbReference>
<dbReference type="Pfam" id="PF00691">
    <property type="entry name" value="OmpA"/>
    <property type="match status" value="1"/>
</dbReference>
<dbReference type="InterPro" id="IPR025713">
    <property type="entry name" value="MotB-like_N_dom"/>
</dbReference>
<keyword evidence="11" id="KW-1185">Reference proteome</keyword>
<feature type="compositionally biased region" description="Polar residues" evidence="8">
    <location>
        <begin position="71"/>
        <end position="95"/>
    </location>
</feature>
<dbReference type="OrthoDB" id="9815217at2"/>
<evidence type="ECO:0000256" key="6">
    <source>
        <dbReference type="ARBA" id="ARBA00023136"/>
    </source>
</evidence>
<proteinExistence type="inferred from homology"/>
<evidence type="ECO:0000313" key="11">
    <source>
        <dbReference type="Proteomes" id="UP000184079"/>
    </source>
</evidence>
<keyword evidence="5" id="KW-1133">Transmembrane helix</keyword>
<evidence type="ECO:0000259" key="9">
    <source>
        <dbReference type="PROSITE" id="PS51123"/>
    </source>
</evidence>
<dbReference type="InterPro" id="IPR036737">
    <property type="entry name" value="OmpA-like_sf"/>
</dbReference>
<keyword evidence="3" id="KW-1003">Cell membrane</keyword>
<evidence type="ECO:0000256" key="1">
    <source>
        <dbReference type="ARBA" id="ARBA00004162"/>
    </source>
</evidence>
<dbReference type="InterPro" id="IPR050330">
    <property type="entry name" value="Bact_OuterMem_StrucFunc"/>
</dbReference>
<dbReference type="Proteomes" id="UP000184079">
    <property type="component" value="Unassembled WGS sequence"/>
</dbReference>
<comment type="subcellular location">
    <subcellularLocation>
        <location evidence="1">Cell membrane</location>
        <topology evidence="1">Single-pass membrane protein</topology>
    </subcellularLocation>
</comment>
<keyword evidence="4" id="KW-0812">Transmembrane</keyword>
<dbReference type="AlphaFoldDB" id="A0A1M5UZI8"/>
<evidence type="ECO:0000256" key="5">
    <source>
        <dbReference type="ARBA" id="ARBA00022989"/>
    </source>
</evidence>
<dbReference type="InterPro" id="IPR006665">
    <property type="entry name" value="OmpA-like"/>
</dbReference>
<name>A0A1M5UZI8_9BACI</name>
<protein>
    <submittedName>
        <fullName evidence="10">Chemotaxis protein MotB</fullName>
    </submittedName>
</protein>
<evidence type="ECO:0000256" key="2">
    <source>
        <dbReference type="ARBA" id="ARBA00008914"/>
    </source>
</evidence>
<reference evidence="11" key="1">
    <citation type="submission" date="2016-11" db="EMBL/GenBank/DDBJ databases">
        <authorList>
            <person name="Varghese N."/>
            <person name="Submissions S."/>
        </authorList>
    </citation>
    <scope>NUCLEOTIDE SEQUENCE [LARGE SCALE GENOMIC DNA]</scope>
    <source>
        <strain evidence="11">CGMCC 1.6496</strain>
    </source>
</reference>
<evidence type="ECO:0000256" key="3">
    <source>
        <dbReference type="ARBA" id="ARBA00022475"/>
    </source>
</evidence>
<feature type="domain" description="OmpA-like" evidence="9">
    <location>
        <begin position="137"/>
        <end position="257"/>
    </location>
</feature>
<comment type="similarity">
    <text evidence="2">Belongs to the MotB family.</text>
</comment>
<feature type="region of interest" description="Disordered" evidence="8">
    <location>
        <begin position="64"/>
        <end position="109"/>
    </location>
</feature>
<organism evidence="10 11">
    <name type="scientific">Virgibacillus chiguensis</name>
    <dbReference type="NCBI Taxonomy" id="411959"/>
    <lineage>
        <taxon>Bacteria</taxon>
        <taxon>Bacillati</taxon>
        <taxon>Bacillota</taxon>
        <taxon>Bacilli</taxon>
        <taxon>Bacillales</taxon>
        <taxon>Bacillaceae</taxon>
        <taxon>Virgibacillus</taxon>
    </lineage>
</organism>
<dbReference type="PROSITE" id="PS51123">
    <property type="entry name" value="OMPA_2"/>
    <property type="match status" value="1"/>
</dbReference>
<dbReference type="NCBIfam" id="NF005382">
    <property type="entry name" value="PRK06925.1"/>
    <property type="match status" value="1"/>
</dbReference>
<gene>
    <name evidence="10" type="ORF">SAMN05421807_11129</name>
</gene>
<dbReference type="GO" id="GO:0005886">
    <property type="term" value="C:plasma membrane"/>
    <property type="evidence" value="ECO:0007669"/>
    <property type="project" value="UniProtKB-SubCell"/>
</dbReference>
<keyword evidence="6 7" id="KW-0472">Membrane</keyword>
<dbReference type="PANTHER" id="PTHR30329">
    <property type="entry name" value="STATOR ELEMENT OF FLAGELLAR MOTOR COMPLEX"/>
    <property type="match status" value="1"/>
</dbReference>
<accession>A0A1M5UZI8</accession>
<dbReference type="RefSeq" id="WP_073009992.1">
    <property type="nucleotide sequence ID" value="NZ_FQXD01000011.1"/>
</dbReference>
<evidence type="ECO:0000313" key="10">
    <source>
        <dbReference type="EMBL" id="SHH68412.1"/>
    </source>
</evidence>
<evidence type="ECO:0000256" key="4">
    <source>
        <dbReference type="ARBA" id="ARBA00022692"/>
    </source>
</evidence>
<evidence type="ECO:0000256" key="8">
    <source>
        <dbReference type="SAM" id="MobiDB-lite"/>
    </source>
</evidence>
<dbReference type="Pfam" id="PF13677">
    <property type="entry name" value="MotB_plug"/>
    <property type="match status" value="1"/>
</dbReference>
<dbReference type="PANTHER" id="PTHR30329:SF16">
    <property type="entry name" value="CHEMOTAXIS MOTB PROTEIN"/>
    <property type="match status" value="1"/>
</dbReference>
<dbReference type="SUPFAM" id="SSF103088">
    <property type="entry name" value="OmpA-like"/>
    <property type="match status" value="1"/>
</dbReference>
<evidence type="ECO:0000256" key="7">
    <source>
        <dbReference type="PROSITE-ProRule" id="PRU00473"/>
    </source>
</evidence>